<reference evidence="2" key="1">
    <citation type="submission" date="2020-02" db="EMBL/GenBank/DDBJ databases">
        <title>Relaxed selection underlies rapid genomic changes in the transitions from sociality to social parasitism in ants.</title>
        <authorList>
            <person name="Bi X."/>
        </authorList>
    </citation>
    <scope>NUCLEOTIDE SEQUENCE</scope>
    <source>
        <strain evidence="2">BGI-DK2014c</strain>
        <tissue evidence="2">Whole body</tissue>
    </source>
</reference>
<feature type="region of interest" description="Disordered" evidence="1">
    <location>
        <begin position="75"/>
        <end position="100"/>
    </location>
</feature>
<dbReference type="AlphaFoldDB" id="A0A836JIL5"/>
<feature type="non-terminal residue" evidence="2">
    <location>
        <position position="100"/>
    </location>
</feature>
<name>A0A836JIL5_9HYME</name>
<feature type="compositionally biased region" description="Basic and acidic residues" evidence="1">
    <location>
        <begin position="77"/>
        <end position="100"/>
    </location>
</feature>
<keyword evidence="3" id="KW-1185">Reference proteome</keyword>
<accession>A0A836JIL5</accession>
<gene>
    <name evidence="2" type="ORF">G6Z78_0010848</name>
</gene>
<sequence>MIQKQGHWVPYELKPRDVERRFGTCELLLQRQRRNGFLRRQQQQLLRDSETTPDFTGKFRAPVTHGRGKSYRAICLPRRDDRESQAEKNQRIAKEAPKSD</sequence>
<organism evidence="2 3">
    <name type="scientific">Pseudoatta argentina</name>
    <dbReference type="NCBI Taxonomy" id="621737"/>
    <lineage>
        <taxon>Eukaryota</taxon>
        <taxon>Metazoa</taxon>
        <taxon>Ecdysozoa</taxon>
        <taxon>Arthropoda</taxon>
        <taxon>Hexapoda</taxon>
        <taxon>Insecta</taxon>
        <taxon>Pterygota</taxon>
        <taxon>Neoptera</taxon>
        <taxon>Endopterygota</taxon>
        <taxon>Hymenoptera</taxon>
        <taxon>Apocrita</taxon>
        <taxon>Aculeata</taxon>
        <taxon>Formicoidea</taxon>
        <taxon>Formicidae</taxon>
        <taxon>Myrmicinae</taxon>
        <taxon>Pseudoatta</taxon>
    </lineage>
</organism>
<feature type="non-terminal residue" evidence="2">
    <location>
        <position position="1"/>
    </location>
</feature>
<evidence type="ECO:0000313" key="2">
    <source>
        <dbReference type="EMBL" id="KAG5314873.1"/>
    </source>
</evidence>
<evidence type="ECO:0000256" key="1">
    <source>
        <dbReference type="SAM" id="MobiDB-lite"/>
    </source>
</evidence>
<comment type="caution">
    <text evidence="2">The sequence shown here is derived from an EMBL/GenBank/DDBJ whole genome shotgun (WGS) entry which is preliminary data.</text>
</comment>
<evidence type="ECO:0000313" key="3">
    <source>
        <dbReference type="Proteomes" id="UP000668214"/>
    </source>
</evidence>
<protein>
    <submittedName>
        <fullName evidence="2">MOS1T transposase</fullName>
    </submittedName>
</protein>
<dbReference type="Proteomes" id="UP000668214">
    <property type="component" value="Unassembled WGS sequence"/>
</dbReference>
<dbReference type="EMBL" id="JAANIA010002398">
    <property type="protein sequence ID" value="KAG5314873.1"/>
    <property type="molecule type" value="Genomic_DNA"/>
</dbReference>
<proteinExistence type="predicted"/>